<feature type="transmembrane region" description="Helical" evidence="1">
    <location>
        <begin position="58"/>
        <end position="77"/>
    </location>
</feature>
<keyword evidence="1" id="KW-1133">Transmembrane helix</keyword>
<dbReference type="AlphaFoldDB" id="A0A414NXM6"/>
<evidence type="ECO:0000313" key="2">
    <source>
        <dbReference type="EMBL" id="RHF52079.1"/>
    </source>
</evidence>
<accession>A0A414NXM6</accession>
<dbReference type="EMBL" id="QRHE01000004">
    <property type="protein sequence ID" value="RHF52079.1"/>
    <property type="molecule type" value="Genomic_DNA"/>
</dbReference>
<evidence type="ECO:0000256" key="1">
    <source>
        <dbReference type="SAM" id="Phobius"/>
    </source>
</evidence>
<keyword evidence="1" id="KW-0472">Membrane</keyword>
<keyword evidence="1" id="KW-0812">Transmembrane</keyword>
<protein>
    <submittedName>
        <fullName evidence="2">ATPase F0F1</fullName>
    </submittedName>
</protein>
<proteinExistence type="predicted"/>
<dbReference type="OrthoDB" id="1666863at2"/>
<gene>
    <name evidence="2" type="ORF">DW674_05235</name>
</gene>
<comment type="caution">
    <text evidence="2">The sequence shown here is derived from an EMBL/GenBank/DDBJ whole genome shotgun (WGS) entry which is preliminary data.</text>
</comment>
<sequence length="86" mass="9286">MDQKKDKDTQHEMLRTGLRQAVKAFAVLSGVGIYLAVFVGICLFLGSLADTYLLGGGSFGKLTGILIGFPGAFYTLFRQLKQNGIV</sequence>
<name>A0A414NXM6_9FIRM</name>
<dbReference type="RefSeq" id="WP_118175773.1">
    <property type="nucleotide sequence ID" value="NZ_CATWTZ010000003.1"/>
</dbReference>
<dbReference type="Proteomes" id="UP000283442">
    <property type="component" value="Unassembled WGS sequence"/>
</dbReference>
<reference evidence="2 3" key="1">
    <citation type="submission" date="2018-08" db="EMBL/GenBank/DDBJ databases">
        <title>A genome reference for cultivated species of the human gut microbiota.</title>
        <authorList>
            <person name="Zou Y."/>
            <person name="Xue W."/>
            <person name="Luo G."/>
        </authorList>
    </citation>
    <scope>NUCLEOTIDE SEQUENCE [LARGE SCALE GENOMIC DNA]</scope>
    <source>
        <strain evidence="2 3">AM25-21AC</strain>
    </source>
</reference>
<organism evidence="2 3">
    <name type="scientific">Mitsuokella multacida</name>
    <dbReference type="NCBI Taxonomy" id="52226"/>
    <lineage>
        <taxon>Bacteria</taxon>
        <taxon>Bacillati</taxon>
        <taxon>Bacillota</taxon>
        <taxon>Negativicutes</taxon>
        <taxon>Selenomonadales</taxon>
        <taxon>Selenomonadaceae</taxon>
        <taxon>Mitsuokella</taxon>
    </lineage>
</organism>
<feature type="transmembrane region" description="Helical" evidence="1">
    <location>
        <begin position="21"/>
        <end position="46"/>
    </location>
</feature>
<evidence type="ECO:0000313" key="3">
    <source>
        <dbReference type="Proteomes" id="UP000283442"/>
    </source>
</evidence>